<dbReference type="EMBL" id="JAAVJS010000058">
    <property type="protein sequence ID" value="NJX16899.1"/>
    <property type="molecule type" value="Genomic_DNA"/>
</dbReference>
<dbReference type="SUPFAM" id="SSF54106">
    <property type="entry name" value="LysM domain"/>
    <property type="match status" value="2"/>
</dbReference>
<dbReference type="RefSeq" id="WP_167919898.1">
    <property type="nucleotide sequence ID" value="NZ_JAAVJS010000058.1"/>
</dbReference>
<dbReference type="CDD" id="cd00118">
    <property type="entry name" value="LysM"/>
    <property type="match status" value="2"/>
</dbReference>
<keyword evidence="3" id="KW-1185">Reference proteome</keyword>
<accession>A0ABX1DEZ4</accession>
<sequence>FEYAEEHGFQPPHPRTTYFETDTIHTKKKLTFEQISEVTGVEKEMLQFLNPSYKLDIIPFIEGEKYSLRLPRNRSGLFVNNEAAIYGYAEALEEKKEEILPQLVEATEPIRYRVRNGDYLGRIAERYGVGVSQIKEWNNLRSNNLRIGQRLTIYPQNKATAQNNSSPRIYTVKHGDSLWSISKKFPGVTVQQIKNLNNMNSNRLKPGMKLKLSDG</sequence>
<dbReference type="Pfam" id="PF01476">
    <property type="entry name" value="LysM"/>
    <property type="match status" value="2"/>
</dbReference>
<protein>
    <submittedName>
        <fullName evidence="2">LysM peptidoglycan-binding domain-containing protein</fullName>
    </submittedName>
</protein>
<dbReference type="Gene3D" id="3.10.350.10">
    <property type="entry name" value="LysM domain"/>
    <property type="match status" value="2"/>
</dbReference>
<dbReference type="SMART" id="SM00257">
    <property type="entry name" value="LysM"/>
    <property type="match status" value="2"/>
</dbReference>
<feature type="domain" description="LysM" evidence="1">
    <location>
        <begin position="168"/>
        <end position="212"/>
    </location>
</feature>
<reference evidence="2 3" key="1">
    <citation type="submission" date="2020-03" db="EMBL/GenBank/DDBJ databases">
        <title>Tamlana sp. nov, isolated from XXX.</title>
        <authorList>
            <person name="Cao W.R."/>
        </authorList>
    </citation>
    <scope>NUCLEOTIDE SEQUENCE [LARGE SCALE GENOMIC DNA]</scope>
    <source>
        <strain evidence="2 3">HST1-43</strain>
    </source>
</reference>
<evidence type="ECO:0000313" key="3">
    <source>
        <dbReference type="Proteomes" id="UP000760545"/>
    </source>
</evidence>
<comment type="caution">
    <text evidence="2">The sequence shown here is derived from an EMBL/GenBank/DDBJ whole genome shotgun (WGS) entry which is preliminary data.</text>
</comment>
<dbReference type="InterPro" id="IPR018392">
    <property type="entry name" value="LysM"/>
</dbReference>
<dbReference type="Proteomes" id="UP000760545">
    <property type="component" value="Unassembled WGS sequence"/>
</dbReference>
<proteinExistence type="predicted"/>
<evidence type="ECO:0000259" key="1">
    <source>
        <dbReference type="PROSITE" id="PS51782"/>
    </source>
</evidence>
<dbReference type="PANTHER" id="PTHR33734:SF22">
    <property type="entry name" value="MEMBRANE-BOUND LYTIC MUREIN TRANSGLYCOSYLASE D"/>
    <property type="match status" value="1"/>
</dbReference>
<evidence type="ECO:0000313" key="2">
    <source>
        <dbReference type="EMBL" id="NJX16899.1"/>
    </source>
</evidence>
<name>A0ABX1DEZ4_9FLAO</name>
<dbReference type="InterPro" id="IPR036779">
    <property type="entry name" value="LysM_dom_sf"/>
</dbReference>
<gene>
    <name evidence="2" type="ORF">HC176_15590</name>
</gene>
<organism evidence="2 3">
    <name type="scientific">Tamlana crocina</name>
    <dbReference type="NCBI Taxonomy" id="393006"/>
    <lineage>
        <taxon>Bacteria</taxon>
        <taxon>Pseudomonadati</taxon>
        <taxon>Bacteroidota</taxon>
        <taxon>Flavobacteriia</taxon>
        <taxon>Flavobacteriales</taxon>
        <taxon>Flavobacteriaceae</taxon>
        <taxon>Tamlana</taxon>
    </lineage>
</organism>
<feature type="non-terminal residue" evidence="2">
    <location>
        <position position="1"/>
    </location>
</feature>
<dbReference type="PROSITE" id="PS51782">
    <property type="entry name" value="LYSM"/>
    <property type="match status" value="2"/>
</dbReference>
<dbReference type="PANTHER" id="PTHR33734">
    <property type="entry name" value="LYSM DOMAIN-CONTAINING GPI-ANCHORED PROTEIN 2"/>
    <property type="match status" value="1"/>
</dbReference>
<feature type="domain" description="LysM" evidence="1">
    <location>
        <begin position="110"/>
        <end position="153"/>
    </location>
</feature>